<evidence type="ECO:0000313" key="3">
    <source>
        <dbReference type="Proteomes" id="UP000663829"/>
    </source>
</evidence>
<dbReference type="EMBL" id="CAJNOQ010019220">
    <property type="protein sequence ID" value="CAF1445677.1"/>
    <property type="molecule type" value="Genomic_DNA"/>
</dbReference>
<name>A0A815P906_9BILA</name>
<reference evidence="1" key="1">
    <citation type="submission" date="2021-02" db="EMBL/GenBank/DDBJ databases">
        <authorList>
            <person name="Nowell W R."/>
        </authorList>
    </citation>
    <scope>NUCLEOTIDE SEQUENCE</scope>
</reference>
<dbReference type="EMBL" id="CAJOBC010084661">
    <property type="protein sequence ID" value="CAF4320377.1"/>
    <property type="molecule type" value="Genomic_DNA"/>
</dbReference>
<dbReference type="Proteomes" id="UP000663829">
    <property type="component" value="Unassembled WGS sequence"/>
</dbReference>
<evidence type="ECO:0000313" key="1">
    <source>
        <dbReference type="EMBL" id="CAF1445677.1"/>
    </source>
</evidence>
<keyword evidence="3" id="KW-1185">Reference proteome</keyword>
<dbReference type="AlphaFoldDB" id="A0A815P906"/>
<evidence type="ECO:0000313" key="2">
    <source>
        <dbReference type="EMBL" id="CAF4320377.1"/>
    </source>
</evidence>
<accession>A0A815P906</accession>
<sequence length="103" mass="11845">MTIFLATDEETNNSNGRSAITTADNDNACTTDTFRNKLYQKIIVSDEILKTIIEDGSTDLINLYGQDLIRTFCKITEKNNSDYEKCTETIKYVSKWLQLFDEK</sequence>
<gene>
    <name evidence="1" type="ORF">GPM918_LOCUS34536</name>
    <name evidence="2" type="ORF">SRO942_LOCUS35234</name>
</gene>
<dbReference type="Proteomes" id="UP000681722">
    <property type="component" value="Unassembled WGS sequence"/>
</dbReference>
<proteinExistence type="predicted"/>
<organism evidence="1 3">
    <name type="scientific">Didymodactylos carnosus</name>
    <dbReference type="NCBI Taxonomy" id="1234261"/>
    <lineage>
        <taxon>Eukaryota</taxon>
        <taxon>Metazoa</taxon>
        <taxon>Spiralia</taxon>
        <taxon>Gnathifera</taxon>
        <taxon>Rotifera</taxon>
        <taxon>Eurotatoria</taxon>
        <taxon>Bdelloidea</taxon>
        <taxon>Philodinida</taxon>
        <taxon>Philodinidae</taxon>
        <taxon>Didymodactylos</taxon>
    </lineage>
</organism>
<comment type="caution">
    <text evidence="1">The sequence shown here is derived from an EMBL/GenBank/DDBJ whole genome shotgun (WGS) entry which is preliminary data.</text>
</comment>
<protein>
    <submittedName>
        <fullName evidence="1">Uncharacterized protein</fullName>
    </submittedName>
</protein>